<organism evidence="2 4">
    <name type="scientific">Caulobacter segnis</name>
    <dbReference type="NCBI Taxonomy" id="88688"/>
    <lineage>
        <taxon>Bacteria</taxon>
        <taxon>Pseudomonadati</taxon>
        <taxon>Pseudomonadota</taxon>
        <taxon>Alphaproteobacteria</taxon>
        <taxon>Caulobacterales</taxon>
        <taxon>Caulobacteraceae</taxon>
        <taxon>Caulobacter</taxon>
    </lineage>
</organism>
<dbReference type="Proteomes" id="UP000240527">
    <property type="component" value="Chromosome"/>
</dbReference>
<reference evidence="1 3" key="1">
    <citation type="journal article" date="2015" name="Biotechnol. Bioeng.">
        <title>Genome sequence and phenotypic characterization of Caulobacter segnis.</title>
        <authorList>
            <person name="Patel S."/>
            <person name="Fletcher B."/>
            <person name="Scott D.C."/>
            <person name="Ely B."/>
        </authorList>
    </citation>
    <scope>NUCLEOTIDE SEQUENCE [LARGE SCALE GENOMIC DNA]</scope>
    <source>
        <strain evidence="1 3">TK0059</strain>
    </source>
</reference>
<evidence type="ECO:0000313" key="3">
    <source>
        <dbReference type="Proteomes" id="UP000240527"/>
    </source>
</evidence>
<dbReference type="AlphaFoldDB" id="A0A2W5V3G3"/>
<keyword evidence="3" id="KW-1185">Reference proteome</keyword>
<reference evidence="1" key="3">
    <citation type="submission" date="2018-03" db="EMBL/GenBank/DDBJ databases">
        <authorList>
            <person name="Ely B."/>
            <person name="Wilson K."/>
        </authorList>
    </citation>
    <scope>NUCLEOTIDE SEQUENCE</scope>
    <source>
        <strain evidence="1">TK0059</strain>
    </source>
</reference>
<accession>A0A2W5V3G3</accession>
<protein>
    <submittedName>
        <fullName evidence="2">Uncharacterized protein</fullName>
    </submittedName>
</protein>
<dbReference type="EMBL" id="QFQZ01000025">
    <property type="protein sequence ID" value="PZR34589.1"/>
    <property type="molecule type" value="Genomic_DNA"/>
</dbReference>
<name>A0A2W5V3G3_9CAUL</name>
<dbReference type="EMBL" id="CP027850">
    <property type="protein sequence ID" value="AVQ04370.1"/>
    <property type="molecule type" value="Genomic_DNA"/>
</dbReference>
<evidence type="ECO:0000313" key="1">
    <source>
        <dbReference type="EMBL" id="AVQ04370.1"/>
    </source>
</evidence>
<dbReference type="RefSeq" id="WP_106907293.1">
    <property type="nucleotide sequence ID" value="NZ_CP027850.1"/>
</dbReference>
<evidence type="ECO:0000313" key="4">
    <source>
        <dbReference type="Proteomes" id="UP000249393"/>
    </source>
</evidence>
<dbReference type="Proteomes" id="UP000249393">
    <property type="component" value="Unassembled WGS sequence"/>
</dbReference>
<reference evidence="2 4" key="2">
    <citation type="submission" date="2017-08" db="EMBL/GenBank/DDBJ databases">
        <title>Infants hospitalized years apart are colonized by the same room-sourced microbial strains.</title>
        <authorList>
            <person name="Brooks B."/>
            <person name="Olm M.R."/>
            <person name="Firek B.A."/>
            <person name="Baker R."/>
            <person name="Thomas B.C."/>
            <person name="Morowitz M.J."/>
            <person name="Banfield J.F."/>
        </authorList>
    </citation>
    <scope>NUCLEOTIDE SEQUENCE [LARGE SCALE GENOMIC DNA]</scope>
    <source>
        <strain evidence="2">S2_003_000_R2_4</strain>
    </source>
</reference>
<evidence type="ECO:0000313" key="2">
    <source>
        <dbReference type="EMBL" id="PZR34589.1"/>
    </source>
</evidence>
<proteinExistence type="predicted"/>
<gene>
    <name evidence="1" type="ORF">B7G68_07500</name>
    <name evidence="2" type="ORF">DI526_09975</name>
</gene>
<sequence>MTVARDLLSLRLTSPWAL</sequence>